<dbReference type="AlphaFoldDB" id="A0A3P7IIH2"/>
<sequence length="62" mass="6992">MQLSLRSLHPRTRKHLATRASLLRSISPQQLLESASNLFLASYPWTITLPIQVIASIIMFSS</sequence>
<accession>A0A3P7IIH2</accession>
<dbReference type="Proteomes" id="UP000270094">
    <property type="component" value="Unassembled WGS sequence"/>
</dbReference>
<protein>
    <submittedName>
        <fullName evidence="1">Uncharacterized protein</fullName>
    </submittedName>
</protein>
<keyword evidence="2" id="KW-1185">Reference proteome</keyword>
<name>A0A3P7IIH2_STRVU</name>
<proteinExistence type="predicted"/>
<dbReference type="EMBL" id="UYYB01012083">
    <property type="protein sequence ID" value="VDM69396.1"/>
    <property type="molecule type" value="Genomic_DNA"/>
</dbReference>
<evidence type="ECO:0000313" key="2">
    <source>
        <dbReference type="Proteomes" id="UP000270094"/>
    </source>
</evidence>
<organism evidence="1 2">
    <name type="scientific">Strongylus vulgaris</name>
    <name type="common">Blood worm</name>
    <dbReference type="NCBI Taxonomy" id="40348"/>
    <lineage>
        <taxon>Eukaryota</taxon>
        <taxon>Metazoa</taxon>
        <taxon>Ecdysozoa</taxon>
        <taxon>Nematoda</taxon>
        <taxon>Chromadorea</taxon>
        <taxon>Rhabditida</taxon>
        <taxon>Rhabditina</taxon>
        <taxon>Rhabditomorpha</taxon>
        <taxon>Strongyloidea</taxon>
        <taxon>Strongylidae</taxon>
        <taxon>Strongylus</taxon>
    </lineage>
</organism>
<evidence type="ECO:0000313" key="1">
    <source>
        <dbReference type="EMBL" id="VDM69396.1"/>
    </source>
</evidence>
<gene>
    <name evidence="1" type="ORF">SVUK_LOCUS4394</name>
</gene>
<reference evidence="1 2" key="1">
    <citation type="submission" date="2018-11" db="EMBL/GenBank/DDBJ databases">
        <authorList>
            <consortium name="Pathogen Informatics"/>
        </authorList>
    </citation>
    <scope>NUCLEOTIDE SEQUENCE [LARGE SCALE GENOMIC DNA]</scope>
</reference>